<evidence type="ECO:0000256" key="5">
    <source>
        <dbReference type="ARBA" id="ARBA00022801"/>
    </source>
</evidence>
<dbReference type="PROSITE" id="PS00483">
    <property type="entry name" value="DIHYDROOROTASE_2"/>
    <property type="match status" value="1"/>
</dbReference>
<dbReference type="InterPro" id="IPR011059">
    <property type="entry name" value="Metal-dep_hydrolase_composite"/>
</dbReference>
<gene>
    <name evidence="7" type="ORF">ACFSX9_08870</name>
</gene>
<keyword evidence="8" id="KW-1185">Reference proteome</keyword>
<dbReference type="PANTHER" id="PTHR43668">
    <property type="entry name" value="ALLANTOINASE"/>
    <property type="match status" value="1"/>
</dbReference>
<dbReference type="GO" id="GO:0004151">
    <property type="term" value="F:dihydroorotase activity"/>
    <property type="evidence" value="ECO:0007669"/>
    <property type="project" value="UniProtKB-EC"/>
</dbReference>
<comment type="caution">
    <text evidence="7">The sequence shown here is derived from an EMBL/GenBank/DDBJ whole genome shotgun (WGS) entry which is preliminary data.</text>
</comment>
<dbReference type="NCBIfam" id="TIGR00857">
    <property type="entry name" value="pyrC_multi"/>
    <property type="match status" value="1"/>
</dbReference>
<keyword evidence="5 7" id="KW-0378">Hydrolase</keyword>
<evidence type="ECO:0000259" key="6">
    <source>
        <dbReference type="Pfam" id="PF01979"/>
    </source>
</evidence>
<evidence type="ECO:0000256" key="3">
    <source>
        <dbReference type="ARBA" id="ARBA00010286"/>
    </source>
</evidence>
<dbReference type="PANTHER" id="PTHR43668:SF4">
    <property type="entry name" value="ALLANTOINASE"/>
    <property type="match status" value="1"/>
</dbReference>
<evidence type="ECO:0000313" key="7">
    <source>
        <dbReference type="EMBL" id="MFD2908848.1"/>
    </source>
</evidence>
<evidence type="ECO:0000313" key="8">
    <source>
        <dbReference type="Proteomes" id="UP001597549"/>
    </source>
</evidence>
<comment type="cofactor">
    <cofactor evidence="1">
        <name>Zn(2+)</name>
        <dbReference type="ChEBI" id="CHEBI:29105"/>
    </cofactor>
</comment>
<sequence length="448" mass="50393">MNTFLIRNAKIVNEGVIFEGDILIENEFIKEIAEKISPKSSDCIIIDAEGSYVIPGAIDDQVHFREPGLTHKGTIETESRAAIAGGITSFIEQPNTVPNAITQELLEDKYEIASRTSYANYSFMMGGTNDNLEEILKTNPRNVAGIKLFLGSSTGNMLVDDKDVLEKIFSSTKMLIAVHCEDEATIKANLEKYKEEYGDDIPVKYHHLIRSAEACYISSSTAIELAKKTGARLHVFHLSTAKEMDLFTNKIPLEEKQITAEVCVHHLWFTDADYEKRGALIKWNPAVKTQEDKDALWKALLDDRIDVIATDHAPHTLEEKSKPYTSSPAGGPMVQHAVVAMFEAHHQGKISVEKIVEKMCHNPAKIFKIEKRGFIREGYYADIAIVNAYLPWNVKKENILAKCGWSPFEGYNFKSRITHTFVNGKLVFINGKVKDKKVGQRLLFERTI</sequence>
<dbReference type="InterPro" id="IPR002195">
    <property type="entry name" value="Dihydroorotase_CS"/>
</dbReference>
<evidence type="ECO:0000256" key="4">
    <source>
        <dbReference type="ARBA" id="ARBA00022723"/>
    </source>
</evidence>
<dbReference type="EMBL" id="JBHUOL010000012">
    <property type="protein sequence ID" value="MFD2908848.1"/>
    <property type="molecule type" value="Genomic_DNA"/>
</dbReference>
<dbReference type="Gene3D" id="2.30.40.10">
    <property type="entry name" value="Urease, subunit C, domain 1"/>
    <property type="match status" value="1"/>
</dbReference>
<dbReference type="SUPFAM" id="SSF51338">
    <property type="entry name" value="Composite domain of metallo-dependent hydrolases"/>
    <property type="match status" value="1"/>
</dbReference>
<dbReference type="CDD" id="cd01318">
    <property type="entry name" value="DHOase_IIb"/>
    <property type="match status" value="1"/>
</dbReference>
<dbReference type="NCBIfam" id="NF006688">
    <property type="entry name" value="PRK09236.1"/>
    <property type="match status" value="1"/>
</dbReference>
<comment type="function">
    <text evidence="2">Catalyzes the reversible cyclization of carbamoyl aspartate to dihydroorotate.</text>
</comment>
<comment type="similarity">
    <text evidence="3">Belongs to the metallo-dependent hydrolases superfamily. DHOase family. Class I DHOase subfamily.</text>
</comment>
<accession>A0ABW5Z7Y6</accession>
<dbReference type="EC" id="3.5.2.3" evidence="7"/>
<evidence type="ECO:0000256" key="2">
    <source>
        <dbReference type="ARBA" id="ARBA00002368"/>
    </source>
</evidence>
<dbReference type="Gene3D" id="3.20.20.140">
    <property type="entry name" value="Metal-dependent hydrolases"/>
    <property type="match status" value="1"/>
</dbReference>
<evidence type="ECO:0000256" key="1">
    <source>
        <dbReference type="ARBA" id="ARBA00001947"/>
    </source>
</evidence>
<dbReference type="InterPro" id="IPR050138">
    <property type="entry name" value="DHOase/Allantoinase_Hydrolase"/>
</dbReference>
<feature type="domain" description="Amidohydrolase-related" evidence="6">
    <location>
        <begin position="52"/>
        <end position="427"/>
    </location>
</feature>
<dbReference type="SUPFAM" id="SSF51556">
    <property type="entry name" value="Metallo-dependent hydrolases"/>
    <property type="match status" value="1"/>
</dbReference>
<organism evidence="7 8">
    <name type="scientific">Flavobacterium ardleyense</name>
    <dbReference type="NCBI Taxonomy" id="2038737"/>
    <lineage>
        <taxon>Bacteria</taxon>
        <taxon>Pseudomonadati</taxon>
        <taxon>Bacteroidota</taxon>
        <taxon>Flavobacteriia</taxon>
        <taxon>Flavobacteriales</taxon>
        <taxon>Flavobacteriaceae</taxon>
        <taxon>Flavobacterium</taxon>
    </lineage>
</organism>
<reference evidence="8" key="1">
    <citation type="journal article" date="2019" name="Int. J. Syst. Evol. Microbiol.">
        <title>The Global Catalogue of Microorganisms (GCM) 10K type strain sequencing project: providing services to taxonomists for standard genome sequencing and annotation.</title>
        <authorList>
            <consortium name="The Broad Institute Genomics Platform"/>
            <consortium name="The Broad Institute Genome Sequencing Center for Infectious Disease"/>
            <person name="Wu L."/>
            <person name="Ma J."/>
        </authorList>
    </citation>
    <scope>NUCLEOTIDE SEQUENCE [LARGE SCALE GENOMIC DNA]</scope>
    <source>
        <strain evidence="8">KCTC 52644</strain>
    </source>
</reference>
<dbReference type="InterPro" id="IPR006680">
    <property type="entry name" value="Amidohydro-rel"/>
</dbReference>
<keyword evidence="4" id="KW-0479">Metal-binding</keyword>
<protein>
    <submittedName>
        <fullName evidence="7">Dihydroorotase</fullName>
        <ecNumber evidence="7">3.5.2.3</ecNumber>
    </submittedName>
</protein>
<dbReference type="Proteomes" id="UP001597549">
    <property type="component" value="Unassembled WGS sequence"/>
</dbReference>
<dbReference type="Pfam" id="PF01979">
    <property type="entry name" value="Amidohydro_1"/>
    <property type="match status" value="1"/>
</dbReference>
<proteinExistence type="inferred from homology"/>
<dbReference type="RefSeq" id="WP_379806754.1">
    <property type="nucleotide sequence ID" value="NZ_JBHUOL010000012.1"/>
</dbReference>
<dbReference type="InterPro" id="IPR032466">
    <property type="entry name" value="Metal_Hydrolase"/>
</dbReference>
<name>A0ABW5Z7Y6_9FLAO</name>